<dbReference type="EMBL" id="CATOUU010000711">
    <property type="protein sequence ID" value="CAI9943145.1"/>
    <property type="molecule type" value="Genomic_DNA"/>
</dbReference>
<gene>
    <name evidence="1" type="ORF">HINF_LOCUS30790</name>
    <name evidence="2" type="ORF">HINF_LOCUS70830</name>
</gene>
<dbReference type="Proteomes" id="UP001642409">
    <property type="component" value="Unassembled WGS sequence"/>
</dbReference>
<evidence type="ECO:0000313" key="1">
    <source>
        <dbReference type="EMBL" id="CAI9943145.1"/>
    </source>
</evidence>
<evidence type="ECO:0000313" key="3">
    <source>
        <dbReference type="Proteomes" id="UP001642409"/>
    </source>
</evidence>
<accession>A0AA86PXI8</accession>
<protein>
    <submittedName>
        <fullName evidence="2">Hypothetical_protein</fullName>
    </submittedName>
</protein>
<dbReference type="AlphaFoldDB" id="A0AA86PXI8"/>
<proteinExistence type="predicted"/>
<comment type="caution">
    <text evidence="1">The sequence shown here is derived from an EMBL/GenBank/DDBJ whole genome shotgun (WGS) entry which is preliminary data.</text>
</comment>
<keyword evidence="3" id="KW-1185">Reference proteome</keyword>
<dbReference type="EMBL" id="CAXDID020000536">
    <property type="protein sequence ID" value="CAL6101012.1"/>
    <property type="molecule type" value="Genomic_DNA"/>
</dbReference>
<reference evidence="1" key="1">
    <citation type="submission" date="2023-06" db="EMBL/GenBank/DDBJ databases">
        <authorList>
            <person name="Kurt Z."/>
        </authorList>
    </citation>
    <scope>NUCLEOTIDE SEQUENCE</scope>
</reference>
<organism evidence="1">
    <name type="scientific">Hexamita inflata</name>
    <dbReference type="NCBI Taxonomy" id="28002"/>
    <lineage>
        <taxon>Eukaryota</taxon>
        <taxon>Metamonada</taxon>
        <taxon>Diplomonadida</taxon>
        <taxon>Hexamitidae</taxon>
        <taxon>Hexamitinae</taxon>
        <taxon>Hexamita</taxon>
    </lineage>
</organism>
<reference evidence="2 3" key="2">
    <citation type="submission" date="2024-07" db="EMBL/GenBank/DDBJ databases">
        <authorList>
            <person name="Akdeniz Z."/>
        </authorList>
    </citation>
    <scope>NUCLEOTIDE SEQUENCE [LARGE SCALE GENOMIC DNA]</scope>
</reference>
<evidence type="ECO:0000313" key="2">
    <source>
        <dbReference type="EMBL" id="CAL6101012.1"/>
    </source>
</evidence>
<sequence>MYANKINIDLQKLDGTWQYAIFHYCEFINTPNYLFQSTHIEFLADNQQFIQNFADYQFQSVEFKLSFCNAELSHAFSVLRRKTIKLDISNAIVSLSGSFDQLTLCNCVLNDSAEYLNCQMLCLNSCRLPDKIHNISCKNLLILNTKNISTLPNAVELQMQKCTSNLKKQQFKNLQKITLDKSVFNNSFLCFPLLVQISSKSSEAGQLQKWARIQSKQFKLNQTNEKQIQHTNCKQKLIIILLKMINDQYQIISEIIYQNVNKGAE</sequence>
<name>A0AA86PXI8_9EUKA</name>